<comment type="catalytic activity">
    <reaction evidence="9">
        <text>L-aspartate + H(+) = beta-alanine + CO2</text>
        <dbReference type="Rhea" id="RHEA:19497"/>
        <dbReference type="ChEBI" id="CHEBI:15378"/>
        <dbReference type="ChEBI" id="CHEBI:16526"/>
        <dbReference type="ChEBI" id="CHEBI:29991"/>
        <dbReference type="ChEBI" id="CHEBI:57966"/>
        <dbReference type="EC" id="4.1.1.11"/>
    </reaction>
</comment>
<sequence length="142" mass="15918">MRRTMCKGKIHRATVTQANLNYVGSITVDQDLLDAANIYPYEKVQVVNINNGARLETYTIAGARGSGVICLNGAAARMVAEKDIVIIISYADCHEEEIRTLKPHIVFVDENNQLIEQKVVDLNEMLPTNQFDENLQTTFVYS</sequence>
<evidence type="ECO:0000313" key="14">
    <source>
        <dbReference type="EMBL" id="GCE22097.1"/>
    </source>
</evidence>
<feature type="active site" description="Schiff-base intermediate with substrate; via pyruvic acid" evidence="9 10">
    <location>
        <position position="25"/>
    </location>
</feature>
<reference evidence="15" key="1">
    <citation type="submission" date="2018-12" db="EMBL/GenBank/DDBJ databases">
        <title>Tengunoibacter tsumagoiensis gen. nov., sp. nov., Dictyobacter kobayashii sp. nov., D. alpinus sp. nov., and D. joshuensis sp. nov. and description of Dictyobacteraceae fam. nov. within the order Ktedonobacterales isolated from Tengu-no-mugimeshi.</title>
        <authorList>
            <person name="Wang C.M."/>
            <person name="Zheng Y."/>
            <person name="Sakai Y."/>
            <person name="Toyoda A."/>
            <person name="Minakuchi Y."/>
            <person name="Abe K."/>
            <person name="Yokota A."/>
            <person name="Yabe S."/>
        </authorList>
    </citation>
    <scope>NUCLEOTIDE SEQUENCE [LARGE SCALE GENOMIC DNA]</scope>
    <source>
        <strain evidence="15">Uno11</strain>
    </source>
</reference>
<feature type="chain" id="PRO_5019624058" description="Aspartate 1-decarboxylase alpha chain" evidence="9 13">
    <location>
        <begin position="25"/>
        <end position="142"/>
    </location>
</feature>
<dbReference type="NCBIfam" id="TIGR00223">
    <property type="entry name" value="panD"/>
    <property type="match status" value="1"/>
</dbReference>
<dbReference type="EMBL" id="BIFS01000002">
    <property type="protein sequence ID" value="GCE22097.1"/>
    <property type="molecule type" value="Genomic_DNA"/>
</dbReference>
<dbReference type="GO" id="GO:0006523">
    <property type="term" value="P:alanine biosynthetic process"/>
    <property type="evidence" value="ECO:0007669"/>
    <property type="project" value="InterPro"/>
</dbReference>
<dbReference type="Proteomes" id="UP000287188">
    <property type="component" value="Unassembled WGS sequence"/>
</dbReference>
<dbReference type="CDD" id="cd06919">
    <property type="entry name" value="Asp_decarbox"/>
    <property type="match status" value="1"/>
</dbReference>
<evidence type="ECO:0000256" key="3">
    <source>
        <dbReference type="ARBA" id="ARBA00022793"/>
    </source>
</evidence>
<comment type="cofactor">
    <cofactor evidence="9 10">
        <name>pyruvate</name>
        <dbReference type="ChEBI" id="CHEBI:15361"/>
    </cofactor>
    <text evidence="9 10">Binds 1 pyruvoyl group covalently per subunit.</text>
</comment>
<feature type="chain" id="PRO_5019624059" description="Aspartate 1-decarboxylase beta chain" evidence="9 13">
    <location>
        <begin position="1"/>
        <end position="24"/>
    </location>
</feature>
<keyword evidence="6 9" id="KW-0456">Lyase</keyword>
<keyword evidence="2 9" id="KW-0566">Pantothenate biosynthesis</keyword>
<dbReference type="OrthoDB" id="9803983at2"/>
<comment type="subcellular location">
    <subcellularLocation>
        <location evidence="9">Cytoplasm</location>
    </subcellularLocation>
</comment>
<evidence type="ECO:0000256" key="1">
    <source>
        <dbReference type="ARBA" id="ARBA00022490"/>
    </source>
</evidence>
<feature type="binding site" evidence="9 11">
    <location>
        <position position="57"/>
    </location>
    <ligand>
        <name>substrate</name>
    </ligand>
</feature>
<evidence type="ECO:0000256" key="2">
    <source>
        <dbReference type="ARBA" id="ARBA00022655"/>
    </source>
</evidence>
<dbReference type="GO" id="GO:0005829">
    <property type="term" value="C:cytosol"/>
    <property type="evidence" value="ECO:0007669"/>
    <property type="project" value="TreeGrafter"/>
</dbReference>
<dbReference type="PANTHER" id="PTHR21012:SF0">
    <property type="entry name" value="ASPARTATE 1-DECARBOXYLASE"/>
    <property type="match status" value="1"/>
</dbReference>
<name>A0A402ASN0_9CHLR</name>
<gene>
    <name evidence="14" type="primary">panD_2</name>
    <name evidence="9" type="synonym">panD</name>
    <name evidence="14" type="ORF">KDK_58970</name>
</gene>
<dbReference type="GO" id="GO:0004068">
    <property type="term" value="F:aspartate 1-decarboxylase activity"/>
    <property type="evidence" value="ECO:0007669"/>
    <property type="project" value="UniProtKB-UniRule"/>
</dbReference>
<dbReference type="UniPathway" id="UPA00028">
    <property type="reaction ID" value="UER00002"/>
</dbReference>
<accession>A0A402ASN0</accession>
<dbReference type="Gene3D" id="2.40.40.20">
    <property type="match status" value="1"/>
</dbReference>
<proteinExistence type="inferred from homology"/>
<feature type="active site" description="Proton donor" evidence="9 10">
    <location>
        <position position="58"/>
    </location>
</feature>
<evidence type="ECO:0000256" key="13">
    <source>
        <dbReference type="PIRSR" id="PIRSR006246-5"/>
    </source>
</evidence>
<evidence type="ECO:0000256" key="6">
    <source>
        <dbReference type="ARBA" id="ARBA00023239"/>
    </source>
</evidence>
<keyword evidence="3 9" id="KW-0210">Decarboxylase</keyword>
<evidence type="ECO:0000256" key="8">
    <source>
        <dbReference type="ARBA" id="ARBA00023317"/>
    </source>
</evidence>
<feature type="binding site" evidence="9 11">
    <location>
        <begin position="73"/>
        <end position="75"/>
    </location>
    <ligand>
        <name>substrate</name>
    </ligand>
</feature>
<evidence type="ECO:0000256" key="5">
    <source>
        <dbReference type="ARBA" id="ARBA00023145"/>
    </source>
</evidence>
<feature type="modified residue" description="Pyruvic acid (Ser)" evidence="9 12">
    <location>
        <position position="25"/>
    </location>
</feature>
<keyword evidence="15" id="KW-1185">Reference proteome</keyword>
<keyword evidence="4 9" id="KW-0068">Autocatalytic cleavage</keyword>
<dbReference type="PANTHER" id="PTHR21012">
    <property type="entry name" value="ASPARTATE 1-DECARBOXYLASE"/>
    <property type="match status" value="1"/>
</dbReference>
<evidence type="ECO:0000256" key="7">
    <source>
        <dbReference type="ARBA" id="ARBA00023270"/>
    </source>
</evidence>
<comment type="subunit">
    <text evidence="9">Heterooctamer of four alpha and four beta subunits.</text>
</comment>
<keyword evidence="1 9" id="KW-0963">Cytoplasm</keyword>
<evidence type="ECO:0000256" key="10">
    <source>
        <dbReference type="PIRSR" id="PIRSR006246-1"/>
    </source>
</evidence>
<keyword evidence="5 9" id="KW-0865">Zymogen</keyword>
<dbReference type="Pfam" id="PF02261">
    <property type="entry name" value="Asp_decarbox"/>
    <property type="match status" value="1"/>
</dbReference>
<keyword evidence="7 9" id="KW-0704">Schiff base</keyword>
<dbReference type="HAMAP" id="MF_00446">
    <property type="entry name" value="PanD"/>
    <property type="match status" value="1"/>
</dbReference>
<comment type="caution">
    <text evidence="14">The sequence shown here is derived from an EMBL/GenBank/DDBJ whole genome shotgun (WGS) entry which is preliminary data.</text>
</comment>
<comment type="PTM">
    <text evidence="9 12">Is synthesized initially as an inactive proenzyme, which is activated by self-cleavage at a specific serine bond to produce a beta-subunit with a hydroxyl group at its C-terminus and an alpha-subunit with a pyruvoyl group at its N-terminus.</text>
</comment>
<dbReference type="SUPFAM" id="SSF50692">
    <property type="entry name" value="ADC-like"/>
    <property type="match status" value="1"/>
</dbReference>
<dbReference type="InterPro" id="IPR009010">
    <property type="entry name" value="Asp_de-COase-like_dom_sf"/>
</dbReference>
<organism evidence="14 15">
    <name type="scientific">Dictyobacter kobayashii</name>
    <dbReference type="NCBI Taxonomy" id="2014872"/>
    <lineage>
        <taxon>Bacteria</taxon>
        <taxon>Bacillati</taxon>
        <taxon>Chloroflexota</taxon>
        <taxon>Ktedonobacteria</taxon>
        <taxon>Ktedonobacterales</taxon>
        <taxon>Dictyobacteraceae</taxon>
        <taxon>Dictyobacter</taxon>
    </lineage>
</organism>
<evidence type="ECO:0000256" key="9">
    <source>
        <dbReference type="HAMAP-Rule" id="MF_00446"/>
    </source>
</evidence>
<evidence type="ECO:0000256" key="4">
    <source>
        <dbReference type="ARBA" id="ARBA00022813"/>
    </source>
</evidence>
<dbReference type="GO" id="GO:0015940">
    <property type="term" value="P:pantothenate biosynthetic process"/>
    <property type="evidence" value="ECO:0007669"/>
    <property type="project" value="UniProtKB-UniRule"/>
</dbReference>
<evidence type="ECO:0000313" key="15">
    <source>
        <dbReference type="Proteomes" id="UP000287188"/>
    </source>
</evidence>
<comment type="pathway">
    <text evidence="9">Cofactor biosynthesis; (R)-pantothenate biosynthesis; beta-alanine from L-aspartate: step 1/1.</text>
</comment>
<keyword evidence="8 9" id="KW-0670">Pyruvate</keyword>
<protein>
    <recommendedName>
        <fullName evidence="9">Aspartate 1-decarboxylase</fullName>
        <ecNumber evidence="9">4.1.1.11</ecNumber>
    </recommendedName>
    <alternativeName>
        <fullName evidence="9">Aspartate alpha-decarboxylase</fullName>
    </alternativeName>
    <component>
        <recommendedName>
            <fullName evidence="9">Aspartate 1-decarboxylase beta chain</fullName>
        </recommendedName>
    </component>
    <component>
        <recommendedName>
            <fullName evidence="9">Aspartate 1-decarboxylase alpha chain</fullName>
        </recommendedName>
    </component>
</protein>
<dbReference type="InterPro" id="IPR003190">
    <property type="entry name" value="Asp_decarbox"/>
</dbReference>
<dbReference type="AlphaFoldDB" id="A0A402ASN0"/>
<dbReference type="EC" id="4.1.1.11" evidence="9"/>
<dbReference type="PIRSF" id="PIRSF006246">
    <property type="entry name" value="Asp_decarbox"/>
    <property type="match status" value="1"/>
</dbReference>
<evidence type="ECO:0000256" key="11">
    <source>
        <dbReference type="PIRSR" id="PIRSR006246-2"/>
    </source>
</evidence>
<comment type="similarity">
    <text evidence="9">Belongs to the PanD family.</text>
</comment>
<dbReference type="RefSeq" id="WP_126554634.1">
    <property type="nucleotide sequence ID" value="NZ_BIFS01000002.1"/>
</dbReference>
<evidence type="ECO:0000256" key="12">
    <source>
        <dbReference type="PIRSR" id="PIRSR006246-3"/>
    </source>
</evidence>
<comment type="function">
    <text evidence="9">Catalyzes the pyruvoyl-dependent decarboxylation of aspartate to produce beta-alanine.</text>
</comment>